<dbReference type="OrthoDB" id="9815120at2"/>
<feature type="transmembrane region" description="Helical" evidence="2">
    <location>
        <begin position="188"/>
        <end position="209"/>
    </location>
</feature>
<dbReference type="InterPro" id="IPR037185">
    <property type="entry name" value="EmrE-like"/>
</dbReference>
<dbReference type="Pfam" id="PF00892">
    <property type="entry name" value="EamA"/>
    <property type="match status" value="1"/>
</dbReference>
<keyword evidence="2" id="KW-0812">Transmembrane</keyword>
<feature type="transmembrane region" description="Helical" evidence="2">
    <location>
        <begin position="277"/>
        <end position="295"/>
    </location>
</feature>
<evidence type="ECO:0000256" key="1">
    <source>
        <dbReference type="ARBA" id="ARBA00007362"/>
    </source>
</evidence>
<feature type="transmembrane region" description="Helical" evidence="2">
    <location>
        <begin position="251"/>
        <end position="271"/>
    </location>
</feature>
<feature type="transmembrane region" description="Helical" evidence="2">
    <location>
        <begin position="131"/>
        <end position="149"/>
    </location>
</feature>
<dbReference type="AlphaFoldDB" id="A0A143QPH3"/>
<dbReference type="PATRIC" id="fig|1653479.3.peg.3841"/>
<dbReference type="SUPFAM" id="SSF103481">
    <property type="entry name" value="Multidrug resistance efflux transporter EmrE"/>
    <property type="match status" value="1"/>
</dbReference>
<keyword evidence="2" id="KW-1133">Transmembrane helix</keyword>
<feature type="transmembrane region" description="Helical" evidence="2">
    <location>
        <begin position="44"/>
        <end position="61"/>
    </location>
</feature>
<keyword evidence="2" id="KW-0472">Membrane</keyword>
<evidence type="ECO:0000313" key="5">
    <source>
        <dbReference type="Proteomes" id="UP000076038"/>
    </source>
</evidence>
<accession>A0A143QPH3</accession>
<gene>
    <name evidence="4" type="primary">rhtA</name>
    <name evidence="4" type="ORF">A3Q41_03787</name>
</gene>
<keyword evidence="5" id="KW-1185">Reference proteome</keyword>
<feature type="transmembrane region" description="Helical" evidence="2">
    <location>
        <begin position="14"/>
        <end position="38"/>
    </location>
</feature>
<feature type="transmembrane region" description="Helical" evidence="2">
    <location>
        <begin position="104"/>
        <end position="124"/>
    </location>
</feature>
<feature type="domain" description="EamA" evidence="3">
    <location>
        <begin position="157"/>
        <end position="292"/>
    </location>
</feature>
<sequence length="309" mass="31344">MASTSFSLSGASRLGIPSLFVIGAVCMYVGAAIGVFLFDTVNPAAVAWLRGFGAAVVLIAWRRPWRRRGGAGSVWTVRRAVTAAAFGAATIGMNVMFYEAIARLPLGAAVAIEFLGPIVVAAAGSRKLTDALAVVLVVAGVAAIASAQFEGGEVGLIGIAFALGSAALWAAYIVLGKSVADAGQGLDDMAAGFGIASVVLAVPLFAPFAFAHTDVLSDWRIWVLGLGVGLLSSVVPYVLDQYVLVRVGRARFALLLALLPATATVVGAVVLTQVPTLLESLGILAVIAAVVLGGLPGRTRGGAPTLPPP</sequence>
<reference evidence="5" key="2">
    <citation type="submission" date="2016-04" db="EMBL/GenBank/DDBJ databases">
        <title>Complete Genome and Plasmid Sequences for Rhodococcus fascians D188 and Draft Sequences for Rhodococcus spp. Isolates PBTS 1 and PBTS 2.</title>
        <authorList>
            <person name="Stamer R."/>
            <person name="Vereecke D."/>
            <person name="Zhang Y."/>
            <person name="Schilkey F."/>
            <person name="Devitt N."/>
            <person name="Randall J."/>
        </authorList>
    </citation>
    <scope>NUCLEOTIDE SEQUENCE [LARGE SCALE GENOMIC DNA]</scope>
    <source>
        <strain evidence="5">PBTS2</strain>
    </source>
</reference>
<proteinExistence type="inferred from homology"/>
<dbReference type="InterPro" id="IPR000620">
    <property type="entry name" value="EamA_dom"/>
</dbReference>
<reference evidence="4 5" key="1">
    <citation type="journal article" date="2016" name="Genome Announc.">
        <title>Complete Genome and Plasmid Sequences for Rhodococcus fascians D188 and Draft Sequences for Rhodococcus Isolates PBTS 1 and PBTS 2.</title>
        <authorList>
            <person name="Stamler R.A."/>
            <person name="Vereecke D."/>
            <person name="Zhang Y."/>
            <person name="Schilkey F."/>
            <person name="Devitt N."/>
            <person name="Randall J.J."/>
        </authorList>
    </citation>
    <scope>NUCLEOTIDE SEQUENCE [LARGE SCALE GENOMIC DNA]</scope>
    <source>
        <strain evidence="4 5">PBTS2</strain>
    </source>
</reference>
<name>A0A143QPH3_RHOFA</name>
<dbReference type="KEGG" id="rhs:A3Q41_03787"/>
<organism evidence="4 5">
    <name type="scientific">Rhodococcoides fascians</name>
    <name type="common">Rhodococcus fascians</name>
    <dbReference type="NCBI Taxonomy" id="1828"/>
    <lineage>
        <taxon>Bacteria</taxon>
        <taxon>Bacillati</taxon>
        <taxon>Actinomycetota</taxon>
        <taxon>Actinomycetes</taxon>
        <taxon>Mycobacteriales</taxon>
        <taxon>Nocardiaceae</taxon>
        <taxon>Rhodococcoides</taxon>
    </lineage>
</organism>
<feature type="transmembrane region" description="Helical" evidence="2">
    <location>
        <begin position="155"/>
        <end position="176"/>
    </location>
</feature>
<dbReference type="GO" id="GO:0016020">
    <property type="term" value="C:membrane"/>
    <property type="evidence" value="ECO:0007669"/>
    <property type="project" value="InterPro"/>
</dbReference>
<feature type="transmembrane region" description="Helical" evidence="2">
    <location>
        <begin position="221"/>
        <end position="239"/>
    </location>
</feature>
<dbReference type="EMBL" id="CP015220">
    <property type="protein sequence ID" value="AMY25073.1"/>
    <property type="molecule type" value="Genomic_DNA"/>
</dbReference>
<evidence type="ECO:0000256" key="2">
    <source>
        <dbReference type="SAM" id="Phobius"/>
    </source>
</evidence>
<dbReference type="RefSeq" id="WP_045841787.1">
    <property type="nucleotide sequence ID" value="NZ_CP015220.1"/>
</dbReference>
<evidence type="ECO:0000313" key="4">
    <source>
        <dbReference type="EMBL" id="AMY25073.1"/>
    </source>
</evidence>
<evidence type="ECO:0000259" key="3">
    <source>
        <dbReference type="Pfam" id="PF00892"/>
    </source>
</evidence>
<dbReference type="Proteomes" id="UP000076038">
    <property type="component" value="Chromosome"/>
</dbReference>
<comment type="similarity">
    <text evidence="1">Belongs to the EamA transporter family.</text>
</comment>
<protein>
    <submittedName>
        <fullName evidence="4">Threonine/homoserine exporter RhtA</fullName>
    </submittedName>
</protein>
<feature type="transmembrane region" description="Helical" evidence="2">
    <location>
        <begin position="81"/>
        <end position="98"/>
    </location>
</feature>